<evidence type="ECO:0000256" key="1">
    <source>
        <dbReference type="ARBA" id="ARBA00005336"/>
    </source>
</evidence>
<evidence type="ECO:0000313" key="5">
    <source>
        <dbReference type="Proteomes" id="UP000363661"/>
    </source>
</evidence>
<dbReference type="EC" id="3.2.1.21" evidence="4"/>
<dbReference type="Pfam" id="PF01915">
    <property type="entry name" value="Glyco_hydro_3_C"/>
    <property type="match status" value="1"/>
</dbReference>
<keyword evidence="4" id="KW-0326">Glycosidase</keyword>
<dbReference type="Gene3D" id="2.60.40.10">
    <property type="entry name" value="Immunoglobulins"/>
    <property type="match status" value="1"/>
</dbReference>
<dbReference type="Pfam" id="PF00933">
    <property type="entry name" value="Glyco_hydro_3"/>
    <property type="match status" value="1"/>
</dbReference>
<dbReference type="PRINTS" id="PR00133">
    <property type="entry name" value="GLHYDRLASE3"/>
</dbReference>
<dbReference type="FunFam" id="2.60.40.10:FF:000495">
    <property type="entry name" value="Periplasmic beta-glucosidase"/>
    <property type="match status" value="1"/>
</dbReference>
<dbReference type="InterPro" id="IPR036962">
    <property type="entry name" value="Glyco_hydro_3_N_sf"/>
</dbReference>
<comment type="similarity">
    <text evidence="1">Belongs to the glycosyl hydrolase 3 family.</text>
</comment>
<evidence type="ECO:0000313" key="4">
    <source>
        <dbReference type="EMBL" id="VUX11531.1"/>
    </source>
</evidence>
<feature type="domain" description="Fibronectin type III-like" evidence="3">
    <location>
        <begin position="583"/>
        <end position="653"/>
    </location>
</feature>
<dbReference type="PANTHER" id="PTHR42715:SF10">
    <property type="entry name" value="BETA-GLUCOSIDASE"/>
    <property type="match status" value="1"/>
</dbReference>
<accession>A0A564TW83</accession>
<dbReference type="InterPro" id="IPR002772">
    <property type="entry name" value="Glyco_hydro_3_C"/>
</dbReference>
<name>A0A564TW83_9FIRM</name>
<keyword evidence="5" id="KW-1185">Reference proteome</keyword>
<dbReference type="InterPro" id="IPR013783">
    <property type="entry name" value="Ig-like_fold"/>
</dbReference>
<dbReference type="RefSeq" id="WP_144367184.1">
    <property type="nucleotide sequence ID" value="NZ_CABHNA010000057.1"/>
</dbReference>
<sequence length="751" mass="83620">MERDLKKLVASMTLEEKAGMCSGADFWNTKSIERLEIPSVMMSDGPHGMRKQEGEADHLGLNESIEAVCFPAACATASSFDVDLIQRMGEILGEECQAEDLSMLLGPAVNIKRSPLCGRNFEYFSEDPYLAGKMAVAYINGVQSWDVGTSIKHFAVNNQEYKRMCVSSEVSERALHEIYLPAFEEAVKESQPKTVMCSYNKINGVFASENEELLTKILREEWGFEGYVVTDWGAINERVKGLKAGVDLEMPSTGDYNDKKIVEAVKNGELDEKVLDRAVERILKVIFSYVDHRHPEAVFDRDKDHEKSVEIETECAVLLENNGVLPLKEEQKIVYIGEFAEKPRYQGGGSSHINSSKVVSALEAAQEKNRNVTYLKGFSSERDEIEAQEVEKAVQAAKEADIAVVFAGLPDAFESESYDRKDMKLPACQNHLIEEVTKVQPNLVVVLHNGSPVETPWAEQTAAILELYLGGQGVGEACDRLLYGQANPSGRLAETFPLRLEDNPSYLSFGGDGKTVDYTEGVYVGYRYYEAKKQPVRWAFGHGLSYTEFKYDNLTVSSEELNDENEIIVEVDVTNIGECAGKEVVQLYVTDKNGTVNRPVKELKGFTKLFLQPRETKKAQMKISARDLSFYSEEIKDWYAPAGTYELLVGHASDDIRVSCEIQFTTKKLLPFHVTGATTIGELLADFRTAAATMELLAPLQQNGENEEEVSEADQQMIQAILEGLPLKSLSIVGVTGEMIEGIIYKLNELC</sequence>
<organism evidence="4 5">
    <name type="scientific">[Ruminococcus] torques</name>
    <dbReference type="NCBI Taxonomy" id="33039"/>
    <lineage>
        <taxon>Bacteria</taxon>
        <taxon>Bacillati</taxon>
        <taxon>Bacillota</taxon>
        <taxon>Clostridia</taxon>
        <taxon>Lachnospirales</taxon>
        <taxon>Lachnospiraceae</taxon>
        <taxon>Mediterraneibacter</taxon>
    </lineage>
</organism>
<dbReference type="SMART" id="SM01217">
    <property type="entry name" value="Fn3_like"/>
    <property type="match status" value="1"/>
</dbReference>
<proteinExistence type="inferred from homology"/>
<protein>
    <submittedName>
        <fullName evidence="4">Thermostable beta-glucosidase B</fullName>
        <ecNumber evidence="4">3.2.1.21</ecNumber>
    </submittedName>
</protein>
<dbReference type="GO" id="GO:0005975">
    <property type="term" value="P:carbohydrate metabolic process"/>
    <property type="evidence" value="ECO:0007669"/>
    <property type="project" value="InterPro"/>
</dbReference>
<dbReference type="Proteomes" id="UP000363661">
    <property type="component" value="Unassembled WGS sequence"/>
</dbReference>
<dbReference type="AlphaFoldDB" id="A0A564TW83"/>
<dbReference type="SUPFAM" id="SSF51445">
    <property type="entry name" value="(Trans)glycosidases"/>
    <property type="match status" value="1"/>
</dbReference>
<dbReference type="GO" id="GO:0008422">
    <property type="term" value="F:beta-glucosidase activity"/>
    <property type="evidence" value="ECO:0007669"/>
    <property type="project" value="UniProtKB-EC"/>
</dbReference>
<dbReference type="Gene3D" id="3.20.20.300">
    <property type="entry name" value="Glycoside hydrolase, family 3, N-terminal domain"/>
    <property type="match status" value="1"/>
</dbReference>
<evidence type="ECO:0000259" key="3">
    <source>
        <dbReference type="SMART" id="SM01217"/>
    </source>
</evidence>
<dbReference type="PANTHER" id="PTHR42715">
    <property type="entry name" value="BETA-GLUCOSIDASE"/>
    <property type="match status" value="1"/>
</dbReference>
<dbReference type="Gene3D" id="3.40.50.1700">
    <property type="entry name" value="Glycoside hydrolase family 3 C-terminal domain"/>
    <property type="match status" value="1"/>
</dbReference>
<dbReference type="InterPro" id="IPR026891">
    <property type="entry name" value="Fn3-like"/>
</dbReference>
<evidence type="ECO:0000256" key="2">
    <source>
        <dbReference type="ARBA" id="ARBA00022801"/>
    </source>
</evidence>
<dbReference type="SUPFAM" id="SSF52279">
    <property type="entry name" value="Beta-D-glucan exohydrolase, C-terminal domain"/>
    <property type="match status" value="1"/>
</dbReference>
<dbReference type="EMBL" id="CABHNA010000057">
    <property type="protein sequence ID" value="VUX11531.1"/>
    <property type="molecule type" value="Genomic_DNA"/>
</dbReference>
<dbReference type="InterPro" id="IPR036881">
    <property type="entry name" value="Glyco_hydro_3_C_sf"/>
</dbReference>
<dbReference type="InterPro" id="IPR017853">
    <property type="entry name" value="GH"/>
</dbReference>
<reference evidence="4 5" key="1">
    <citation type="submission" date="2019-07" db="EMBL/GenBank/DDBJ databases">
        <authorList>
            <person name="Hibberd C M."/>
            <person name="Gehrig L. J."/>
            <person name="Chang H.-W."/>
            <person name="Venkatesh S."/>
        </authorList>
    </citation>
    <scope>NUCLEOTIDE SEQUENCE [LARGE SCALE GENOMIC DNA]</scope>
    <source>
        <strain evidence="4">Ruminococcus_torques_SSTS_Bg7063</strain>
    </source>
</reference>
<keyword evidence="2 4" id="KW-0378">Hydrolase</keyword>
<dbReference type="Pfam" id="PF14310">
    <property type="entry name" value="Fn3-like"/>
    <property type="match status" value="1"/>
</dbReference>
<dbReference type="InterPro" id="IPR001764">
    <property type="entry name" value="Glyco_hydro_3_N"/>
</dbReference>
<gene>
    <name evidence="4" type="primary">bglB_7</name>
    <name evidence="4" type="ORF">RTSSTS7063_01726</name>
</gene>
<dbReference type="InterPro" id="IPR050288">
    <property type="entry name" value="Cellulose_deg_GH3"/>
</dbReference>